<sequence length="67" mass="7677">MSCQCQIPYIRHVFNLKCGLHMYAAFSSPIKENEAEQSTHESDIVKSKQKLNPEDEVLVDKEILPTN</sequence>
<dbReference type="Proteomes" id="UP000265520">
    <property type="component" value="Unassembled WGS sequence"/>
</dbReference>
<comment type="caution">
    <text evidence="1">The sequence shown here is derived from an EMBL/GenBank/DDBJ whole genome shotgun (WGS) entry which is preliminary data.</text>
</comment>
<dbReference type="AlphaFoldDB" id="A0A392QRR9"/>
<evidence type="ECO:0000313" key="1">
    <source>
        <dbReference type="EMBL" id="MCI26669.1"/>
    </source>
</evidence>
<name>A0A392QRR9_9FABA</name>
<organism evidence="1 2">
    <name type="scientific">Trifolium medium</name>
    <dbReference type="NCBI Taxonomy" id="97028"/>
    <lineage>
        <taxon>Eukaryota</taxon>
        <taxon>Viridiplantae</taxon>
        <taxon>Streptophyta</taxon>
        <taxon>Embryophyta</taxon>
        <taxon>Tracheophyta</taxon>
        <taxon>Spermatophyta</taxon>
        <taxon>Magnoliopsida</taxon>
        <taxon>eudicotyledons</taxon>
        <taxon>Gunneridae</taxon>
        <taxon>Pentapetalae</taxon>
        <taxon>rosids</taxon>
        <taxon>fabids</taxon>
        <taxon>Fabales</taxon>
        <taxon>Fabaceae</taxon>
        <taxon>Papilionoideae</taxon>
        <taxon>50 kb inversion clade</taxon>
        <taxon>NPAAA clade</taxon>
        <taxon>Hologalegina</taxon>
        <taxon>IRL clade</taxon>
        <taxon>Trifolieae</taxon>
        <taxon>Trifolium</taxon>
    </lineage>
</organism>
<keyword evidence="2" id="KW-1185">Reference proteome</keyword>
<reference evidence="1 2" key="1">
    <citation type="journal article" date="2018" name="Front. Plant Sci.">
        <title>Red Clover (Trifolium pratense) and Zigzag Clover (T. medium) - A Picture of Genomic Similarities and Differences.</title>
        <authorList>
            <person name="Dluhosova J."/>
            <person name="Istvanek J."/>
            <person name="Nedelnik J."/>
            <person name="Repkova J."/>
        </authorList>
    </citation>
    <scope>NUCLEOTIDE SEQUENCE [LARGE SCALE GENOMIC DNA]</scope>
    <source>
        <strain evidence="2">cv. 10/8</strain>
        <tissue evidence="1">Leaf</tissue>
    </source>
</reference>
<protein>
    <submittedName>
        <fullName evidence="1">Double-stranded RNA-binding motif protein</fullName>
    </submittedName>
</protein>
<accession>A0A392QRR9</accession>
<proteinExistence type="predicted"/>
<evidence type="ECO:0000313" key="2">
    <source>
        <dbReference type="Proteomes" id="UP000265520"/>
    </source>
</evidence>
<feature type="non-terminal residue" evidence="1">
    <location>
        <position position="67"/>
    </location>
</feature>
<dbReference type="EMBL" id="LXQA010154645">
    <property type="protein sequence ID" value="MCI26669.1"/>
    <property type="molecule type" value="Genomic_DNA"/>
</dbReference>